<proteinExistence type="predicted"/>
<accession>A0A167X547</accession>
<evidence type="ECO:0000313" key="2">
    <source>
        <dbReference type="EMBL" id="KZP06831.1"/>
    </source>
</evidence>
<dbReference type="EMBL" id="KV417772">
    <property type="protein sequence ID" value="KZP06831.1"/>
    <property type="molecule type" value="Genomic_DNA"/>
</dbReference>
<keyword evidence="1" id="KW-0472">Membrane</keyword>
<keyword evidence="1" id="KW-0812">Transmembrane</keyword>
<keyword evidence="1" id="KW-1133">Transmembrane helix</keyword>
<gene>
    <name evidence="2" type="ORF">FIBSPDRAFT_966132</name>
</gene>
<reference evidence="2 3" key="1">
    <citation type="journal article" date="2016" name="Mol. Biol. Evol.">
        <title>Comparative Genomics of Early-Diverging Mushroom-Forming Fungi Provides Insights into the Origins of Lignocellulose Decay Capabilities.</title>
        <authorList>
            <person name="Nagy L.G."/>
            <person name="Riley R."/>
            <person name="Tritt A."/>
            <person name="Adam C."/>
            <person name="Daum C."/>
            <person name="Floudas D."/>
            <person name="Sun H."/>
            <person name="Yadav J.S."/>
            <person name="Pangilinan J."/>
            <person name="Larsson K.H."/>
            <person name="Matsuura K."/>
            <person name="Barry K."/>
            <person name="Labutti K."/>
            <person name="Kuo R."/>
            <person name="Ohm R.A."/>
            <person name="Bhattacharya S.S."/>
            <person name="Shirouzu T."/>
            <person name="Yoshinaga Y."/>
            <person name="Martin F.M."/>
            <person name="Grigoriev I.V."/>
            <person name="Hibbett D.S."/>
        </authorList>
    </citation>
    <scope>NUCLEOTIDE SEQUENCE [LARGE SCALE GENOMIC DNA]</scope>
    <source>
        <strain evidence="2 3">CBS 109695</strain>
    </source>
</reference>
<evidence type="ECO:0000313" key="3">
    <source>
        <dbReference type="Proteomes" id="UP000076532"/>
    </source>
</evidence>
<feature type="transmembrane region" description="Helical" evidence="1">
    <location>
        <begin position="52"/>
        <end position="71"/>
    </location>
</feature>
<sequence>MASPADKALRLRVHNHLCGPANGTLSTIHHNRTRDGKHISLPAFARALQAGYTLYALLAGLFSFSSFSSSCRRQISRGMMGSSTGSLLDMTTLKEELTPSEVDEDLLKVCVRRANESPVLDGIRAEIARGEVVVALRTFAGPASSSSSVLGCRFFF</sequence>
<keyword evidence="3" id="KW-1185">Reference proteome</keyword>
<protein>
    <submittedName>
        <fullName evidence="2">Uncharacterized protein</fullName>
    </submittedName>
</protein>
<name>A0A167X547_9AGAM</name>
<dbReference type="Proteomes" id="UP000076532">
    <property type="component" value="Unassembled WGS sequence"/>
</dbReference>
<organism evidence="2 3">
    <name type="scientific">Athelia psychrophila</name>
    <dbReference type="NCBI Taxonomy" id="1759441"/>
    <lineage>
        <taxon>Eukaryota</taxon>
        <taxon>Fungi</taxon>
        <taxon>Dikarya</taxon>
        <taxon>Basidiomycota</taxon>
        <taxon>Agaricomycotina</taxon>
        <taxon>Agaricomycetes</taxon>
        <taxon>Agaricomycetidae</taxon>
        <taxon>Atheliales</taxon>
        <taxon>Atheliaceae</taxon>
        <taxon>Athelia</taxon>
    </lineage>
</organism>
<dbReference type="OrthoDB" id="407298at2759"/>
<evidence type="ECO:0000256" key="1">
    <source>
        <dbReference type="SAM" id="Phobius"/>
    </source>
</evidence>
<dbReference type="AlphaFoldDB" id="A0A167X547"/>